<dbReference type="Pfam" id="PF00324">
    <property type="entry name" value="AA_permease"/>
    <property type="match status" value="1"/>
</dbReference>
<dbReference type="GO" id="GO:0016020">
    <property type="term" value="C:membrane"/>
    <property type="evidence" value="ECO:0007669"/>
    <property type="project" value="UniProtKB-SubCell"/>
</dbReference>
<evidence type="ECO:0000313" key="10">
    <source>
        <dbReference type="EMBL" id="EDO41917.1"/>
    </source>
</evidence>
<proteinExistence type="inferred from homology"/>
<evidence type="ECO:0000256" key="6">
    <source>
        <dbReference type="ARBA" id="ARBA00022989"/>
    </source>
</evidence>
<gene>
    <name evidence="10" type="ORF">NEMVEDRAFT_v1g102562</name>
</gene>
<evidence type="ECO:0000313" key="11">
    <source>
        <dbReference type="Proteomes" id="UP000001593"/>
    </source>
</evidence>
<organism evidence="10 11">
    <name type="scientific">Nematostella vectensis</name>
    <name type="common">Starlet sea anemone</name>
    <dbReference type="NCBI Taxonomy" id="45351"/>
    <lineage>
        <taxon>Eukaryota</taxon>
        <taxon>Metazoa</taxon>
        <taxon>Cnidaria</taxon>
        <taxon>Anthozoa</taxon>
        <taxon>Hexacorallia</taxon>
        <taxon>Actiniaria</taxon>
        <taxon>Edwardsiidae</taxon>
        <taxon>Nematostella</taxon>
    </lineage>
</organism>
<reference evidence="10 11" key="1">
    <citation type="journal article" date="2007" name="Science">
        <title>Sea anemone genome reveals ancestral eumetazoan gene repertoire and genomic organization.</title>
        <authorList>
            <person name="Putnam N.H."/>
            <person name="Srivastava M."/>
            <person name="Hellsten U."/>
            <person name="Dirks B."/>
            <person name="Chapman J."/>
            <person name="Salamov A."/>
            <person name="Terry A."/>
            <person name="Shapiro H."/>
            <person name="Lindquist E."/>
            <person name="Kapitonov V.V."/>
            <person name="Jurka J."/>
            <person name="Genikhovich G."/>
            <person name="Grigoriev I.V."/>
            <person name="Lucas S.M."/>
            <person name="Steele R.E."/>
            <person name="Finnerty J.R."/>
            <person name="Technau U."/>
            <person name="Martindale M.Q."/>
            <person name="Rokhsar D.S."/>
        </authorList>
    </citation>
    <scope>NUCLEOTIDE SEQUENCE [LARGE SCALE GENOMIC DNA]</scope>
    <source>
        <strain evidence="11">CH2 X CH6</strain>
    </source>
</reference>
<dbReference type="OMA" id="CYDSWLS"/>
<evidence type="ECO:0000256" key="3">
    <source>
        <dbReference type="ARBA" id="ARBA00019359"/>
    </source>
</evidence>
<keyword evidence="6 8" id="KW-1133">Transmembrane helix</keyword>
<feature type="transmembrane region" description="Helical" evidence="8">
    <location>
        <begin position="387"/>
        <end position="408"/>
    </location>
</feature>
<dbReference type="PANTHER" id="PTHR11827:SF72">
    <property type="entry name" value="GH08340P"/>
    <property type="match status" value="1"/>
</dbReference>
<evidence type="ECO:0000256" key="7">
    <source>
        <dbReference type="ARBA" id="ARBA00023136"/>
    </source>
</evidence>
<evidence type="ECO:0000256" key="8">
    <source>
        <dbReference type="SAM" id="Phobius"/>
    </source>
</evidence>
<dbReference type="STRING" id="45351.A7S304"/>
<dbReference type="InterPro" id="IPR004841">
    <property type="entry name" value="AA-permease/SLC12A_dom"/>
</dbReference>
<feature type="non-terminal residue" evidence="10">
    <location>
        <position position="583"/>
    </location>
</feature>
<feature type="transmembrane region" description="Helical" evidence="8">
    <location>
        <begin position="232"/>
        <end position="251"/>
    </location>
</feature>
<feature type="transmembrane region" description="Helical" evidence="8">
    <location>
        <begin position="128"/>
        <end position="151"/>
    </location>
</feature>
<keyword evidence="4" id="KW-0813">Transport</keyword>
<protein>
    <recommendedName>
        <fullName evidence="3">Solute carrier family 12 member 9</fullName>
    </recommendedName>
</protein>
<dbReference type="GO" id="GO:0055064">
    <property type="term" value="P:chloride ion homeostasis"/>
    <property type="evidence" value="ECO:0000318"/>
    <property type="project" value="GO_Central"/>
</dbReference>
<feature type="transmembrane region" description="Helical" evidence="8">
    <location>
        <begin position="263"/>
        <end position="289"/>
    </location>
</feature>
<name>A7S304_NEMVE</name>
<dbReference type="eggNOG" id="KOG1288">
    <property type="taxonomic scope" value="Eukaryota"/>
</dbReference>
<keyword evidence="7 8" id="KW-0472">Membrane</keyword>
<feature type="transmembrane region" description="Helical" evidence="8">
    <location>
        <begin position="362"/>
        <end position="381"/>
    </location>
</feature>
<dbReference type="GO" id="GO:0006884">
    <property type="term" value="P:cell volume homeostasis"/>
    <property type="evidence" value="ECO:0000318"/>
    <property type="project" value="GO_Central"/>
</dbReference>
<dbReference type="FunFam" id="1.20.1740.10:FF:000013">
    <property type="entry name" value="Solute carrier family 12 member"/>
    <property type="match status" value="1"/>
</dbReference>
<feature type="transmembrane region" description="Helical" evidence="8">
    <location>
        <begin position="5"/>
        <end position="27"/>
    </location>
</feature>
<dbReference type="PANTHER" id="PTHR11827">
    <property type="entry name" value="SOLUTE CARRIER FAMILY 12, CATION COTRANSPORTERS"/>
    <property type="match status" value="1"/>
</dbReference>
<keyword evidence="5 8" id="KW-0812">Transmembrane</keyword>
<feature type="transmembrane region" description="Helical" evidence="8">
    <location>
        <begin position="158"/>
        <end position="177"/>
    </location>
</feature>
<sequence>KLSMFFGVIVPVTLSMFSVILFLRLGFVVGQAGLLLGVGLFIVAYLAVSITVLSISAIATNGVVKGGGAYYMISRTLGPEFGGAIGIIFFFANVFASALYVLGFVEALLNNFGPRGSLAHIESFHQGYWYQFLYGSAILMLCLAVCMIGAGMFAKTSFVIFLAVMVSVSAALVSLFVDCPSTHLIKYNYTLLYLLQKSIRFSYTSWSFKTAKSNLWPKFTKDYTKDEHSEQTWLQVFAILFNGVTGIMAGANMSGDLKSPGKAIPYGTLTACLGTFVVYVILVICTGFTCSRELLVENYNYLQVIDNVRVLITIGVFASTLSAALSCLIGASRILHAIAKDQLLGVILKPFAAGFGRNNEPLNAVLLSWFFVEIILFIGNLNTVAPLVSMFFLLCYGVTNMACFVLKVASAPNFRPTFKYFSWQTAFLGTVFCFVIMFAINPLYATISIAVMFILFIIISLRAPPTPWGDVSQALIYHQVRKYLLRLDVRKEHVKFWRPQVLLLVSNPRSSYNLIDFVNDIKKSGLYILGHVQVGEFNSDSICQQKNDTGTWLNFVDCAEIKSFVELTIASSIRQGVQHLLLV</sequence>
<comment type="similarity">
    <text evidence="2">Belongs to the SLC12A transporter family.</text>
</comment>
<dbReference type="HOGENOM" id="CLU_001883_5_0_1"/>
<dbReference type="GO" id="GO:0015379">
    <property type="term" value="F:potassium:chloride symporter activity"/>
    <property type="evidence" value="ECO:0000318"/>
    <property type="project" value="GO_Central"/>
</dbReference>
<evidence type="ECO:0000256" key="4">
    <source>
        <dbReference type="ARBA" id="ARBA00022448"/>
    </source>
</evidence>
<dbReference type="InParanoid" id="A7S304"/>
<feature type="transmembrane region" description="Helical" evidence="8">
    <location>
        <begin position="309"/>
        <end position="331"/>
    </location>
</feature>
<feature type="non-terminal residue" evidence="10">
    <location>
        <position position="1"/>
    </location>
</feature>
<dbReference type="GO" id="GO:1902476">
    <property type="term" value="P:chloride transmembrane transport"/>
    <property type="evidence" value="ECO:0000318"/>
    <property type="project" value="GO_Central"/>
</dbReference>
<dbReference type="Proteomes" id="UP000001593">
    <property type="component" value="Unassembled WGS sequence"/>
</dbReference>
<dbReference type="EMBL" id="DS469571">
    <property type="protein sequence ID" value="EDO41917.1"/>
    <property type="molecule type" value="Genomic_DNA"/>
</dbReference>
<dbReference type="Gene3D" id="1.20.1740.10">
    <property type="entry name" value="Amino acid/polyamine transporter I"/>
    <property type="match status" value="1"/>
</dbReference>
<evidence type="ECO:0000256" key="1">
    <source>
        <dbReference type="ARBA" id="ARBA00004141"/>
    </source>
</evidence>
<dbReference type="AlphaFoldDB" id="A7S304"/>
<comment type="subcellular location">
    <subcellularLocation>
        <location evidence="1">Membrane</location>
        <topology evidence="1">Multi-pass membrane protein</topology>
    </subcellularLocation>
</comment>
<evidence type="ECO:0000256" key="5">
    <source>
        <dbReference type="ARBA" id="ARBA00022692"/>
    </source>
</evidence>
<dbReference type="InterPro" id="IPR004842">
    <property type="entry name" value="SLC12A_fam"/>
</dbReference>
<evidence type="ECO:0000256" key="2">
    <source>
        <dbReference type="ARBA" id="ARBA00010593"/>
    </source>
</evidence>
<dbReference type="GO" id="GO:0055075">
    <property type="term" value="P:potassium ion homeostasis"/>
    <property type="evidence" value="ECO:0000318"/>
    <property type="project" value="GO_Central"/>
</dbReference>
<feature type="transmembrane region" description="Helical" evidence="8">
    <location>
        <begin position="81"/>
        <end position="108"/>
    </location>
</feature>
<feature type="domain" description="Amino acid permease/ SLC12A" evidence="9">
    <location>
        <begin position="8"/>
        <end position="502"/>
    </location>
</feature>
<feature type="transmembrane region" description="Helical" evidence="8">
    <location>
        <begin position="446"/>
        <end position="463"/>
    </location>
</feature>
<dbReference type="PhylomeDB" id="A7S304"/>
<feature type="transmembrane region" description="Helical" evidence="8">
    <location>
        <begin position="33"/>
        <end position="60"/>
    </location>
</feature>
<evidence type="ECO:0000259" key="9">
    <source>
        <dbReference type="Pfam" id="PF00324"/>
    </source>
</evidence>
<accession>A7S304</accession>
<keyword evidence="11" id="KW-1185">Reference proteome</keyword>